<keyword evidence="10" id="KW-1185">Reference proteome</keyword>
<feature type="binding site" evidence="7">
    <location>
        <position position="196"/>
    </location>
    <ligand>
        <name>Zn(2+)</name>
        <dbReference type="ChEBI" id="CHEBI:29105"/>
        <label>1</label>
    </ligand>
</feature>
<feature type="binding site" evidence="7">
    <location>
        <position position="389"/>
    </location>
    <ligand>
        <name>Zn(2+)</name>
        <dbReference type="ChEBI" id="CHEBI:29105"/>
        <label>2</label>
    </ligand>
</feature>
<dbReference type="Pfam" id="PF07687">
    <property type="entry name" value="M20_dimer"/>
    <property type="match status" value="1"/>
</dbReference>
<dbReference type="PIRSF" id="PIRSF001235">
    <property type="entry name" value="Amidase_carbamoylase"/>
    <property type="match status" value="1"/>
</dbReference>
<evidence type="ECO:0000313" key="10">
    <source>
        <dbReference type="Proteomes" id="UP000275473"/>
    </source>
</evidence>
<dbReference type="NCBIfam" id="TIGR01879">
    <property type="entry name" value="hydantase"/>
    <property type="match status" value="1"/>
</dbReference>
<protein>
    <submittedName>
        <fullName evidence="9">Zn-dependent hydrolase</fullName>
    </submittedName>
</protein>
<gene>
    <name evidence="9" type="ORF">EEX84_07115</name>
</gene>
<evidence type="ECO:0000313" key="9">
    <source>
        <dbReference type="EMBL" id="RNF39732.1"/>
    </source>
</evidence>
<dbReference type="Pfam" id="PF01546">
    <property type="entry name" value="Peptidase_M20"/>
    <property type="match status" value="1"/>
</dbReference>
<keyword evidence="4 7" id="KW-0479">Metal-binding</keyword>
<keyword evidence="5 9" id="KW-0378">Hydrolase</keyword>
<proteinExistence type="inferred from homology"/>
<dbReference type="RefSeq" id="WP_123164927.1">
    <property type="nucleotide sequence ID" value="NZ_RIAX01000004.1"/>
</dbReference>
<evidence type="ECO:0000256" key="2">
    <source>
        <dbReference type="ARBA" id="ARBA00006153"/>
    </source>
</evidence>
<dbReference type="Gene3D" id="3.30.70.360">
    <property type="match status" value="1"/>
</dbReference>
<dbReference type="CDD" id="cd03884">
    <property type="entry name" value="M20_bAS"/>
    <property type="match status" value="1"/>
</dbReference>
<evidence type="ECO:0000256" key="3">
    <source>
        <dbReference type="ARBA" id="ARBA00011738"/>
    </source>
</evidence>
<feature type="binding site" evidence="7">
    <location>
        <position position="84"/>
    </location>
    <ligand>
        <name>Zn(2+)</name>
        <dbReference type="ChEBI" id="CHEBI:29105"/>
        <label>1</label>
    </ligand>
</feature>
<name>A0A3M8P7Y2_9BACL</name>
<evidence type="ECO:0000256" key="4">
    <source>
        <dbReference type="ARBA" id="ARBA00022723"/>
    </source>
</evidence>
<feature type="domain" description="Peptidase M20 dimerisation" evidence="8">
    <location>
        <begin position="218"/>
        <end position="319"/>
    </location>
</feature>
<dbReference type="OrthoDB" id="9808195at2"/>
<evidence type="ECO:0000256" key="7">
    <source>
        <dbReference type="PIRSR" id="PIRSR001235-1"/>
    </source>
</evidence>
<dbReference type="Gene3D" id="3.40.630.10">
    <property type="entry name" value="Zn peptidases"/>
    <property type="match status" value="1"/>
</dbReference>
<comment type="cofactor">
    <cofactor evidence="1">
        <name>Mn(2+)</name>
        <dbReference type="ChEBI" id="CHEBI:29035"/>
    </cofactor>
</comment>
<evidence type="ECO:0000256" key="5">
    <source>
        <dbReference type="ARBA" id="ARBA00022801"/>
    </source>
</evidence>
<dbReference type="AlphaFoldDB" id="A0A3M8P7Y2"/>
<dbReference type="GO" id="GO:0046872">
    <property type="term" value="F:metal ion binding"/>
    <property type="evidence" value="ECO:0007669"/>
    <property type="project" value="UniProtKB-KW"/>
</dbReference>
<dbReference type="NCBIfam" id="NF006771">
    <property type="entry name" value="PRK09290.1-5"/>
    <property type="match status" value="1"/>
</dbReference>
<evidence type="ECO:0000256" key="6">
    <source>
        <dbReference type="ARBA" id="ARBA00023211"/>
    </source>
</evidence>
<dbReference type="Proteomes" id="UP000275473">
    <property type="component" value="Unassembled WGS sequence"/>
</dbReference>
<dbReference type="InterPro" id="IPR010158">
    <property type="entry name" value="Amidase_Cbmase"/>
</dbReference>
<comment type="subunit">
    <text evidence="3">Homodimer.</text>
</comment>
<dbReference type="InterPro" id="IPR011650">
    <property type="entry name" value="Peptidase_M20_dimer"/>
</dbReference>
<organism evidence="9 10">
    <name type="scientific">Planococcus salinus</name>
    <dbReference type="NCBI Taxonomy" id="1848460"/>
    <lineage>
        <taxon>Bacteria</taxon>
        <taxon>Bacillati</taxon>
        <taxon>Bacillota</taxon>
        <taxon>Bacilli</taxon>
        <taxon>Bacillales</taxon>
        <taxon>Caryophanaceae</taxon>
        <taxon>Planococcus</taxon>
    </lineage>
</organism>
<keyword evidence="6" id="KW-0464">Manganese</keyword>
<evidence type="ECO:0000259" key="8">
    <source>
        <dbReference type="Pfam" id="PF07687"/>
    </source>
</evidence>
<dbReference type="InterPro" id="IPR002933">
    <property type="entry name" value="Peptidase_M20"/>
</dbReference>
<comment type="cofactor">
    <cofactor evidence="7">
        <name>Zn(2+)</name>
        <dbReference type="ChEBI" id="CHEBI:29105"/>
    </cofactor>
    <text evidence="7">Binds 2 Zn(2+) ions per subunit.</text>
</comment>
<dbReference type="PANTHER" id="PTHR32494">
    <property type="entry name" value="ALLANTOATE DEIMINASE-RELATED"/>
    <property type="match status" value="1"/>
</dbReference>
<feature type="binding site" evidence="7">
    <location>
        <position position="95"/>
    </location>
    <ligand>
        <name>Zn(2+)</name>
        <dbReference type="ChEBI" id="CHEBI:29105"/>
        <label>1</label>
    </ligand>
</feature>
<accession>A0A3M8P7Y2</accession>
<sequence length="418" mass="46357">MQVSQKVNATRLFERILELGEVGRAPEGGVTRRALSSEDKKGHELVISWMTAIGMTVRYDHFGNLIGRKEGTDPSLSPVIIGSHIDSVKNGGRFDGIIGVLGGIEIAEILYEENFPHKRSLEIVAFCEEEGSRFNDGLFGSRGVIGKITEKDLQRMDEKNITRYDALSDFAEEIDPERIQESVLTNDDIHAYLEMHIEQGPYLEQQGEPVGIVSHIAGPHWMTFSITGEAGHAGTVPMQLRKDPVPAVAEIILYIEEVCNHPSREETVGTVGILEALPGGSNIIPGEVKFSLDLRDVELERREKLYQEIQAKVETVCKQRKLQWILKEGMRVPPVSCSPRVTEQLLKSMDSVGLSPRSMISGAGHDAMLVAEITEVGLLFVRCRSGISHQLEEWADKEDIAKGTEVLLDTARVLLNEK</sequence>
<feature type="binding site" evidence="7">
    <location>
        <position position="95"/>
    </location>
    <ligand>
        <name>Zn(2+)</name>
        <dbReference type="ChEBI" id="CHEBI:29105"/>
        <label>2</label>
    </ligand>
</feature>
<comment type="similarity">
    <text evidence="2">Belongs to the peptidase M20 family.</text>
</comment>
<keyword evidence="7" id="KW-0862">Zinc</keyword>
<dbReference type="InterPro" id="IPR036264">
    <property type="entry name" value="Bact_exopeptidase_dim_dom"/>
</dbReference>
<dbReference type="GO" id="GO:0016813">
    <property type="term" value="F:hydrolase activity, acting on carbon-nitrogen (but not peptide) bonds, in linear amidines"/>
    <property type="evidence" value="ECO:0007669"/>
    <property type="project" value="InterPro"/>
</dbReference>
<dbReference type="SUPFAM" id="SSF53187">
    <property type="entry name" value="Zn-dependent exopeptidases"/>
    <property type="match status" value="1"/>
</dbReference>
<dbReference type="PANTHER" id="PTHR32494:SF19">
    <property type="entry name" value="ALLANTOATE DEIMINASE-RELATED"/>
    <property type="match status" value="1"/>
</dbReference>
<feature type="binding site" evidence="7">
    <location>
        <position position="130"/>
    </location>
    <ligand>
        <name>Zn(2+)</name>
        <dbReference type="ChEBI" id="CHEBI:29105"/>
        <label>2</label>
    </ligand>
</feature>
<comment type="caution">
    <text evidence="9">The sequence shown here is derived from an EMBL/GenBank/DDBJ whole genome shotgun (WGS) entry which is preliminary data.</text>
</comment>
<reference evidence="9 10" key="1">
    <citation type="journal article" date="2018" name="Int. J. Syst. Evol. Microbiol.">
        <title>Planococcus salinus sp. nov., a moderately halophilic bacterium isolated from a saline-alkali soil.</title>
        <authorList>
            <person name="Gan L."/>
        </authorList>
    </citation>
    <scope>NUCLEOTIDE SEQUENCE [LARGE SCALE GENOMIC DNA]</scope>
    <source>
        <strain evidence="9 10">LCB217</strain>
    </source>
</reference>
<dbReference type="SUPFAM" id="SSF55031">
    <property type="entry name" value="Bacterial exopeptidase dimerisation domain"/>
    <property type="match status" value="1"/>
</dbReference>
<dbReference type="EMBL" id="RIAX01000004">
    <property type="protein sequence ID" value="RNF39732.1"/>
    <property type="molecule type" value="Genomic_DNA"/>
</dbReference>
<evidence type="ECO:0000256" key="1">
    <source>
        <dbReference type="ARBA" id="ARBA00001936"/>
    </source>
</evidence>